<dbReference type="RefSeq" id="XP_053025660.1">
    <property type="nucleotide sequence ID" value="XM_053162253.1"/>
</dbReference>
<dbReference type="GeneID" id="77803147"/>
<dbReference type="PANTHER" id="PTHR24216">
    <property type="entry name" value="PAXILLIN-RELATED"/>
    <property type="match status" value="1"/>
</dbReference>
<name>A0ABY7CZP6_9BASI</name>
<feature type="compositionally biased region" description="Low complexity" evidence="1">
    <location>
        <begin position="173"/>
        <end position="198"/>
    </location>
</feature>
<feature type="compositionally biased region" description="Low complexity" evidence="1">
    <location>
        <begin position="41"/>
        <end position="102"/>
    </location>
</feature>
<evidence type="ECO:0000256" key="1">
    <source>
        <dbReference type="SAM" id="MobiDB-lite"/>
    </source>
</evidence>
<dbReference type="EMBL" id="CP110432">
    <property type="protein sequence ID" value="WAQ90105.1"/>
    <property type="molecule type" value="Genomic_DNA"/>
</dbReference>
<feature type="compositionally biased region" description="Low complexity" evidence="1">
    <location>
        <begin position="113"/>
        <end position="129"/>
    </location>
</feature>
<accession>A0ABY7CZP6</accession>
<evidence type="ECO:0000313" key="2">
    <source>
        <dbReference type="EMBL" id="WAQ90105.1"/>
    </source>
</evidence>
<keyword evidence="3" id="KW-1185">Reference proteome</keyword>
<feature type="compositionally biased region" description="Pro residues" evidence="1">
    <location>
        <begin position="130"/>
        <end position="144"/>
    </location>
</feature>
<feature type="compositionally biased region" description="Acidic residues" evidence="1">
    <location>
        <begin position="155"/>
        <end position="167"/>
    </location>
</feature>
<proteinExistence type="predicted"/>
<reference evidence="2" key="1">
    <citation type="submission" date="2022-10" db="EMBL/GenBank/DDBJ databases">
        <title>Puccinia triticina Genome sequencing and assembly.</title>
        <authorList>
            <person name="Li C."/>
        </authorList>
    </citation>
    <scope>NUCLEOTIDE SEQUENCE</scope>
    <source>
        <strain evidence="2">Pt15</strain>
    </source>
</reference>
<dbReference type="PANTHER" id="PTHR24216:SF65">
    <property type="entry name" value="PAXILLIN-LIKE PROTEIN 1"/>
    <property type="match status" value="1"/>
</dbReference>
<gene>
    <name evidence="2" type="ORF">PtA15_12A90</name>
</gene>
<evidence type="ECO:0000313" key="3">
    <source>
        <dbReference type="Proteomes" id="UP001164743"/>
    </source>
</evidence>
<sequence length="919" mass="99863">MVGSQRIWKATGNGNYIVDFFQENMARRSIKDYFKPITNQTTSTEKTATPETTRTTSKKTTATTAETAKTTAPSKTSKKATAAAKPPTKTAKTPTRTSPRKPQATMEKKKQSSIHSTSSLSSLASSLSLSPPPKTVAAIPPKPTSQPAKKQEPVNYDDDDDDDEELPDFGLQTKPKAAKSTPKTNPKSPSLSPTSTLNQARRRSTRLLGSASKPPSASTAASGSGGAKTIVKLSKPAGPAKFSLEEILKEQRSRKEKQAKLKRTREMLGADADADQPMPDYLPSTTTANEHTNAALLLSTPQKKGKQNDAKTNRLNALCGASDEPGSPADRPAGLLLADLSPTKASLLDETEVARFQTINAQKPRLHKLLRDDLVSGHLSSLNRGLHFRQLFHPNLLTPPSEPSATPPSPLPNIDYASLQGVSKDPDVVDFVQELVDNLDYSKKDPDALPIDLTRAIPGPLKRVTMGSESSTMMTHQTIFGLLFRPLIDPGYPEMVAAKTVVLIKRLLATLAATPYLNRLTEFWLSTLQDGLVRLGLLPQTVFFGSYHADHQIPSNPSFAFSPAQASERVRLMLNLFVVLSSASYLNDRGRIWALTIALRVGVEPTSSGLRADVIEVIKEVLSRVYYGSGAEQTTTKETKIALLAETLKVGVDLHTWTNQLELLRLFPAHQLFRKALAIGLIDLAAGHLNRPPPITDEALHKMARWLTHITNKFTTDPPLREVYNTLKEVSRRPYESVPTAAPTDDMSMQVDEGPSEPALGVEVIGNSSKSLIQGGKFRKAFAAYLDAEETLNEVQFSALILLFQILTIGLWDILIDAKSAAPARLAPSSSTALPASPPAGSQLAGNIWITLVQQALASLDNSIKSAASPQNQAERIKLKNIILRLATALDFLNRESVLIVKGIDTKGQTKLDRFLKKT</sequence>
<feature type="region of interest" description="Disordered" evidence="1">
    <location>
        <begin position="41"/>
        <end position="239"/>
    </location>
</feature>
<protein>
    <submittedName>
        <fullName evidence="2">Uncharacterized protein</fullName>
    </submittedName>
</protein>
<dbReference type="Proteomes" id="UP001164743">
    <property type="component" value="Chromosome 12A"/>
</dbReference>
<organism evidence="2 3">
    <name type="scientific">Puccinia triticina</name>
    <dbReference type="NCBI Taxonomy" id="208348"/>
    <lineage>
        <taxon>Eukaryota</taxon>
        <taxon>Fungi</taxon>
        <taxon>Dikarya</taxon>
        <taxon>Basidiomycota</taxon>
        <taxon>Pucciniomycotina</taxon>
        <taxon>Pucciniomycetes</taxon>
        <taxon>Pucciniales</taxon>
        <taxon>Pucciniaceae</taxon>
        <taxon>Puccinia</taxon>
    </lineage>
</organism>
<feature type="compositionally biased region" description="Low complexity" evidence="1">
    <location>
        <begin position="209"/>
        <end position="222"/>
    </location>
</feature>